<dbReference type="EMBL" id="CP001715">
    <property type="protein sequence ID" value="ACV35294.1"/>
    <property type="molecule type" value="Genomic_DNA"/>
</dbReference>
<organism evidence="2">
    <name type="scientific">Accumulibacter regalis</name>
    <dbReference type="NCBI Taxonomy" id="522306"/>
    <lineage>
        <taxon>Bacteria</taxon>
        <taxon>Pseudomonadati</taxon>
        <taxon>Pseudomonadota</taxon>
        <taxon>Betaproteobacteria</taxon>
        <taxon>Candidatus Accumulibacter</taxon>
    </lineage>
</organism>
<reference evidence="2" key="2">
    <citation type="submission" date="2009-09" db="EMBL/GenBank/DDBJ databases">
        <title>Complete sequence of chromosome of Candidatus Accumulibacter phosphatis clade IIA str. UW-1.</title>
        <authorList>
            <consortium name="US DOE Joint Genome Institute"/>
            <person name="Martin H.G."/>
            <person name="Ivanova N."/>
            <person name="Kunin V."/>
            <person name="Warnecke F."/>
            <person name="Barry K."/>
            <person name="He S."/>
            <person name="Salamov A."/>
            <person name="Szeto E."/>
            <person name="Dalin E."/>
            <person name="Pangilinan J.L."/>
            <person name="Lapidus A."/>
            <person name="Lowry S."/>
            <person name="Kyrpides N.C."/>
            <person name="McMahon K.D."/>
            <person name="Hugenholtz P."/>
        </authorList>
    </citation>
    <scope>NUCLEOTIDE SEQUENCE [LARGE SCALE GENOMIC DNA]</scope>
    <source>
        <strain evidence="2">UW-1</strain>
    </source>
</reference>
<gene>
    <name evidence="2" type="ordered locus">CAP2UW1_1998</name>
</gene>
<keyword evidence="1" id="KW-0472">Membrane</keyword>
<feature type="transmembrane region" description="Helical" evidence="1">
    <location>
        <begin position="92"/>
        <end position="120"/>
    </location>
</feature>
<feature type="transmembrane region" description="Helical" evidence="1">
    <location>
        <begin position="20"/>
        <end position="39"/>
    </location>
</feature>
<name>C7RM45_ACCRE</name>
<feature type="transmembrane region" description="Helical" evidence="1">
    <location>
        <begin position="171"/>
        <end position="190"/>
    </location>
</feature>
<feature type="transmembrane region" description="Helical" evidence="1">
    <location>
        <begin position="196"/>
        <end position="213"/>
    </location>
</feature>
<evidence type="ECO:0008006" key="3">
    <source>
        <dbReference type="Google" id="ProtNLM"/>
    </source>
</evidence>
<feature type="transmembrane region" description="Helical" evidence="1">
    <location>
        <begin position="140"/>
        <end position="159"/>
    </location>
</feature>
<protein>
    <recommendedName>
        <fullName evidence="3">DUF4386 family protein</fullName>
    </recommendedName>
</protein>
<dbReference type="OrthoDB" id="3381134at2"/>
<evidence type="ECO:0000256" key="1">
    <source>
        <dbReference type="SAM" id="Phobius"/>
    </source>
</evidence>
<reference evidence="2" key="1">
    <citation type="submission" date="2009-08" db="EMBL/GenBank/DDBJ databases">
        <authorList>
            <consortium name="US DOE Joint Genome Institute"/>
            <person name="Lucas S."/>
            <person name="Copeland A."/>
            <person name="Lapidus A."/>
            <person name="Glavina del Rio T."/>
            <person name="Dalin E."/>
            <person name="Tice H."/>
            <person name="Bruce D."/>
            <person name="Barry K."/>
            <person name="Pitluck S."/>
            <person name="Lowry S."/>
            <person name="Larimer F."/>
            <person name="Land M."/>
            <person name="Hauser L."/>
            <person name="Kyrpides N."/>
            <person name="Ivanova N."/>
            <person name="McMahon K.D."/>
            <person name="Hugenholtz P."/>
        </authorList>
    </citation>
    <scope>NUCLEOTIDE SEQUENCE</scope>
    <source>
        <strain evidence="2">UW-1</strain>
    </source>
</reference>
<accession>C7RM45</accession>
<dbReference type="eggNOG" id="ENOG5030H5P">
    <property type="taxonomic scope" value="Bacteria"/>
</dbReference>
<dbReference type="KEGG" id="app:CAP2UW1_1998"/>
<dbReference type="AlphaFoldDB" id="C7RM45"/>
<keyword evidence="1" id="KW-1133">Transmembrane helix</keyword>
<keyword evidence="1" id="KW-0812">Transmembrane</keyword>
<evidence type="ECO:0000313" key="2">
    <source>
        <dbReference type="EMBL" id="ACV35294.1"/>
    </source>
</evidence>
<proteinExistence type="predicted"/>
<feature type="transmembrane region" description="Helical" evidence="1">
    <location>
        <begin position="59"/>
        <end position="80"/>
    </location>
</feature>
<dbReference type="HOGENOM" id="CLU_1325693_0_0_4"/>
<sequence>MMPPDSATTAAQFLRAPRAAAIAGILFSLLLMASVWLLRESLPQDPLEAGTWLQTSSQSVATALHLIPFAGISFLWFIGVLRDRLGAREDRLFATVFLGSGLLFLAMLFFSAAVVGGLVVTYTAEPTRVLGSATFSVARAISYEVMNVYAVRMAGVFMIATSTLALRTGFIARWIALVGYALALLLLLTSRYIDRLILVFPLWVLLTSCYMLLDDLRRRAKEKDPQDFRSEG</sequence>